<evidence type="ECO:0000313" key="8">
    <source>
        <dbReference type="RefSeq" id="XP_022949030.1"/>
    </source>
</evidence>
<proteinExistence type="predicted"/>
<dbReference type="GO" id="GO:0031410">
    <property type="term" value="C:cytoplasmic vesicle"/>
    <property type="evidence" value="ECO:0007669"/>
    <property type="project" value="UniProtKB-SubCell"/>
</dbReference>
<dbReference type="GO" id="GO:0035091">
    <property type="term" value="F:phosphatidylinositol binding"/>
    <property type="evidence" value="ECO:0007669"/>
    <property type="project" value="InterPro"/>
</dbReference>
<dbReference type="InterPro" id="IPR002014">
    <property type="entry name" value="VHS_dom"/>
</dbReference>
<dbReference type="AlphaFoldDB" id="A0A6J1GBM7"/>
<feature type="region of interest" description="Disordered" evidence="5">
    <location>
        <begin position="524"/>
        <end position="553"/>
    </location>
</feature>
<keyword evidence="3" id="KW-0333">Golgi apparatus</keyword>
<reference evidence="8" key="1">
    <citation type="submission" date="2025-08" db="UniProtKB">
        <authorList>
            <consortium name="RefSeq"/>
        </authorList>
    </citation>
    <scope>IDENTIFICATION</scope>
    <source>
        <tissue evidence="8">Young leaves</tissue>
    </source>
</reference>
<dbReference type="InterPro" id="IPR008942">
    <property type="entry name" value="ENTH_VHS"/>
</dbReference>
<evidence type="ECO:0000256" key="4">
    <source>
        <dbReference type="ARBA" id="ARBA00023329"/>
    </source>
</evidence>
<sequence length="688" mass="75078">MDSSRRAVESYWRSRMIDAATSDEDKVTPVYKLEEISEVLRSSHVSIVKEFSEFILKRLEHKSPIVKQKALRLIKYGIGKSGVEFRREMQRHSVAVRQLLHYKGQPDPLKGDALNKAVRDTAQDAISAIFAEEDNRPAPSENLNSRIQGFGNSNYEPPAEDKKSFLSEVVGLGSASIKQGLSNLAQGHSSRKNGTSGHRGPNLQRSLTTEMEYDNRYEPVEYGRETLGTSKSMISGPWNPDSWANKVEATNGNLSSGSSERKTREERLLETIATAGGVRIQPTRDAIQAFLVEAAKLDAMALSSALESKLKSPSWQVRFKALCILESIVRKNDDDHFSIVASYFSENQDAVIGCSESPQASLREKASKVMPLLDGGKGVPSMNDSEKSRPNNPSSTIQMPDLIDTSDAGVLEAENLSKTPLVDVLFGDGVNTVASTSELKNDDDPFSDVSFQTTDNGENPDDLFSGMNVDNSQVSNENKRPASEQKNEHGVFDVLGSSSEAAVQEHTRKDVNDLMSGLSIHEDGLKSNDIGDSKDSLSESLYSVSGQPNHQYQTKDSSVNGIYSSPMVGTNMNAAFFPGMTYLPSGMMFNPAFSSRPMGYAPTGNFFAQQNLVSAMSNYQQFGNPHLQSSGGSAGNGGYSSPLPDIFQPNLATQPSSSVMNSSKKEDTRAFDFISEHIAAARDPKRVV</sequence>
<keyword evidence="4" id="KW-0968">Cytoplasmic vesicle</keyword>
<evidence type="ECO:0000313" key="7">
    <source>
        <dbReference type="Proteomes" id="UP000504609"/>
    </source>
</evidence>
<evidence type="ECO:0000256" key="3">
    <source>
        <dbReference type="ARBA" id="ARBA00023034"/>
    </source>
</evidence>
<dbReference type="GO" id="GO:0043130">
    <property type="term" value="F:ubiquitin binding"/>
    <property type="evidence" value="ECO:0007669"/>
    <property type="project" value="InterPro"/>
</dbReference>
<feature type="compositionally biased region" description="Polar residues" evidence="5">
    <location>
        <begin position="650"/>
        <end position="662"/>
    </location>
</feature>
<feature type="region of interest" description="Disordered" evidence="5">
    <location>
        <begin position="372"/>
        <end position="401"/>
    </location>
</feature>
<feature type="region of interest" description="Disordered" evidence="5">
    <location>
        <begin position="436"/>
        <end position="464"/>
    </location>
</feature>
<evidence type="ECO:0000256" key="5">
    <source>
        <dbReference type="SAM" id="MobiDB-lite"/>
    </source>
</evidence>
<feature type="compositionally biased region" description="Basic and acidic residues" evidence="5">
    <location>
        <begin position="524"/>
        <end position="537"/>
    </location>
</feature>
<dbReference type="CDD" id="cd03572">
    <property type="entry name" value="ENTH_like_Tepsin"/>
    <property type="match status" value="1"/>
</dbReference>
<dbReference type="Gene3D" id="1.25.40.90">
    <property type="match status" value="1"/>
</dbReference>
<feature type="compositionally biased region" description="Polar residues" evidence="5">
    <location>
        <begin position="184"/>
        <end position="196"/>
    </location>
</feature>
<dbReference type="RefSeq" id="XP_022949030.1">
    <property type="nucleotide sequence ID" value="XM_023093262.1"/>
</dbReference>
<feature type="region of interest" description="Disordered" evidence="5">
    <location>
        <begin position="132"/>
        <end position="159"/>
    </location>
</feature>
<feature type="region of interest" description="Disordered" evidence="5">
    <location>
        <begin position="184"/>
        <end position="210"/>
    </location>
</feature>
<organism evidence="7 8">
    <name type="scientific">Cucurbita moschata</name>
    <name type="common">Winter crookneck squash</name>
    <name type="synonym">Cucurbita pepo var. moschata</name>
    <dbReference type="NCBI Taxonomy" id="3662"/>
    <lineage>
        <taxon>Eukaryota</taxon>
        <taxon>Viridiplantae</taxon>
        <taxon>Streptophyta</taxon>
        <taxon>Embryophyta</taxon>
        <taxon>Tracheophyta</taxon>
        <taxon>Spermatophyta</taxon>
        <taxon>Magnoliopsida</taxon>
        <taxon>eudicotyledons</taxon>
        <taxon>Gunneridae</taxon>
        <taxon>Pentapetalae</taxon>
        <taxon>rosids</taxon>
        <taxon>fabids</taxon>
        <taxon>Cucurbitales</taxon>
        <taxon>Cucurbitaceae</taxon>
        <taxon>Cucurbiteae</taxon>
        <taxon>Cucurbita</taxon>
    </lineage>
</organism>
<dbReference type="PANTHER" id="PTHR21514">
    <property type="entry name" value="AP-4 COMPLEX ACCESSORY SUBUNIT TEPSIN"/>
    <property type="match status" value="1"/>
</dbReference>
<dbReference type="Proteomes" id="UP000504609">
    <property type="component" value="Unplaced"/>
</dbReference>
<feature type="domain" description="VHS" evidence="6">
    <location>
        <begin position="13"/>
        <end position="149"/>
    </location>
</feature>
<evidence type="ECO:0000256" key="1">
    <source>
        <dbReference type="ARBA" id="ARBA00004541"/>
    </source>
</evidence>
<dbReference type="SUPFAM" id="SSF48371">
    <property type="entry name" value="ARM repeat"/>
    <property type="match status" value="1"/>
</dbReference>
<feature type="compositionally biased region" description="Polar residues" evidence="5">
    <location>
        <begin position="538"/>
        <end position="553"/>
    </location>
</feature>
<gene>
    <name evidence="8" type="primary">LOC111452495</name>
</gene>
<dbReference type="InterPro" id="IPR035802">
    <property type="entry name" value="ENTH/VHS_tepsin"/>
</dbReference>
<dbReference type="InterPro" id="IPR016024">
    <property type="entry name" value="ARM-type_fold"/>
</dbReference>
<name>A0A6J1GBM7_CUCMO</name>
<keyword evidence="7" id="KW-1185">Reference proteome</keyword>
<dbReference type="PANTHER" id="PTHR21514:SF0">
    <property type="entry name" value="AP-4 COMPLEX ACCESSORY SUBUNIT TEPSIN"/>
    <property type="match status" value="1"/>
</dbReference>
<protein>
    <submittedName>
        <fullName evidence="8">VHS domain-containing protein At3g16270-like</fullName>
    </submittedName>
</protein>
<dbReference type="KEGG" id="cmos:111452495"/>
<evidence type="ECO:0000259" key="6">
    <source>
        <dbReference type="SMART" id="SM00288"/>
    </source>
</evidence>
<dbReference type="GO" id="GO:0032588">
    <property type="term" value="C:trans-Golgi network membrane"/>
    <property type="evidence" value="ECO:0007669"/>
    <property type="project" value="TreeGrafter"/>
</dbReference>
<feature type="compositionally biased region" description="Polar residues" evidence="5">
    <location>
        <begin position="141"/>
        <end position="155"/>
    </location>
</feature>
<dbReference type="InterPro" id="IPR039273">
    <property type="entry name" value="TEPSIN"/>
</dbReference>
<evidence type="ECO:0000256" key="2">
    <source>
        <dbReference type="ARBA" id="ARBA00004555"/>
    </source>
</evidence>
<dbReference type="GeneID" id="111452495"/>
<feature type="region of interest" description="Disordered" evidence="5">
    <location>
        <begin position="624"/>
        <end position="664"/>
    </location>
</feature>
<comment type="subcellular location">
    <subcellularLocation>
        <location evidence="1">Cytoplasmic vesicle</location>
    </subcellularLocation>
    <subcellularLocation>
        <location evidence="2">Golgi apparatus</location>
    </subcellularLocation>
</comment>
<accession>A0A6J1GBM7</accession>
<dbReference type="SMART" id="SM00288">
    <property type="entry name" value="VHS"/>
    <property type="match status" value="1"/>
</dbReference>